<dbReference type="InterPro" id="IPR005064">
    <property type="entry name" value="BUG"/>
</dbReference>
<dbReference type="EMBL" id="JBHSRS010000084">
    <property type="protein sequence ID" value="MFC6284138.1"/>
    <property type="molecule type" value="Genomic_DNA"/>
</dbReference>
<comment type="similarity">
    <text evidence="1">Belongs to the UPF0065 (bug) family.</text>
</comment>
<comment type="caution">
    <text evidence="3">The sequence shown here is derived from an EMBL/GenBank/DDBJ whole genome shotgun (WGS) entry which is preliminary data.</text>
</comment>
<gene>
    <name evidence="3" type="ORF">ACFQND_23170</name>
</gene>
<dbReference type="PIRSF" id="PIRSF017082">
    <property type="entry name" value="YflP"/>
    <property type="match status" value="1"/>
</dbReference>
<dbReference type="PANTHER" id="PTHR42928">
    <property type="entry name" value="TRICARBOXYLATE-BINDING PROTEIN"/>
    <property type="match status" value="1"/>
</dbReference>
<keyword evidence="4" id="KW-1185">Reference proteome</keyword>
<dbReference type="Gene3D" id="3.40.190.150">
    <property type="entry name" value="Bordetella uptake gene, domain 1"/>
    <property type="match status" value="1"/>
</dbReference>
<organism evidence="3 4">
    <name type="scientific">Polaromonas aquatica</name>
    <dbReference type="NCBI Taxonomy" id="332657"/>
    <lineage>
        <taxon>Bacteria</taxon>
        <taxon>Pseudomonadati</taxon>
        <taxon>Pseudomonadota</taxon>
        <taxon>Betaproteobacteria</taxon>
        <taxon>Burkholderiales</taxon>
        <taxon>Comamonadaceae</taxon>
        <taxon>Polaromonas</taxon>
    </lineage>
</organism>
<keyword evidence="2" id="KW-0732">Signal</keyword>
<dbReference type="PANTHER" id="PTHR42928:SF5">
    <property type="entry name" value="BLR1237 PROTEIN"/>
    <property type="match status" value="1"/>
</dbReference>
<dbReference type="SUPFAM" id="SSF53850">
    <property type="entry name" value="Periplasmic binding protein-like II"/>
    <property type="match status" value="1"/>
</dbReference>
<reference evidence="4" key="1">
    <citation type="journal article" date="2019" name="Int. J. Syst. Evol. Microbiol.">
        <title>The Global Catalogue of Microorganisms (GCM) 10K type strain sequencing project: providing services to taxonomists for standard genome sequencing and annotation.</title>
        <authorList>
            <consortium name="The Broad Institute Genomics Platform"/>
            <consortium name="The Broad Institute Genome Sequencing Center for Infectious Disease"/>
            <person name="Wu L."/>
            <person name="Ma J."/>
        </authorList>
    </citation>
    <scope>NUCLEOTIDE SEQUENCE [LARGE SCALE GENOMIC DNA]</scope>
    <source>
        <strain evidence="4">CCUG 39402</strain>
    </source>
</reference>
<sequence>MKSLSRRLLLAAVVTALPVLPFSAQAQNYPDKPVKLVVGFAAGGPTDILARIFATAFGKALGTSVIVDNKGGGGGAIGAQAVARSDPDGYTLMFAGDGQLALLPQMMTKAGYETKRDFVPIGSVAGQSNVLIANKASGITDLPSLLAQAKANPGRISFGSAGNGTPTHLVAALFENATGVKLLHVPYRGAGPAMADLLGGQTNLMFVGTPVALQQASRPQMAVIAITGNKRSPSLPQVPTFAEAGIRGMGDETAVWWAVVAPAQVPQAIQAKLVQAMKTAMADPELRAAIAAQGADVLDKDGATVANWIARDHARWAGLIKSKKITTE</sequence>
<evidence type="ECO:0000313" key="3">
    <source>
        <dbReference type="EMBL" id="MFC6284138.1"/>
    </source>
</evidence>
<evidence type="ECO:0000256" key="2">
    <source>
        <dbReference type="SAM" id="SignalP"/>
    </source>
</evidence>
<dbReference type="Pfam" id="PF03401">
    <property type="entry name" value="TctC"/>
    <property type="match status" value="1"/>
</dbReference>
<dbReference type="Gene3D" id="3.40.190.10">
    <property type="entry name" value="Periplasmic binding protein-like II"/>
    <property type="match status" value="1"/>
</dbReference>
<protein>
    <submittedName>
        <fullName evidence="3">Bug family tripartite tricarboxylate transporter substrate binding protein</fullName>
    </submittedName>
</protein>
<evidence type="ECO:0000256" key="1">
    <source>
        <dbReference type="ARBA" id="ARBA00006987"/>
    </source>
</evidence>
<dbReference type="Proteomes" id="UP001596270">
    <property type="component" value="Unassembled WGS sequence"/>
</dbReference>
<dbReference type="InterPro" id="IPR042100">
    <property type="entry name" value="Bug_dom1"/>
</dbReference>
<evidence type="ECO:0000313" key="4">
    <source>
        <dbReference type="Proteomes" id="UP001596270"/>
    </source>
</evidence>
<feature type="chain" id="PRO_5047225993" evidence="2">
    <location>
        <begin position="27"/>
        <end position="328"/>
    </location>
</feature>
<feature type="signal peptide" evidence="2">
    <location>
        <begin position="1"/>
        <end position="26"/>
    </location>
</feature>
<proteinExistence type="inferred from homology"/>
<accession>A0ABW1U556</accession>
<dbReference type="RefSeq" id="WP_371439897.1">
    <property type="nucleotide sequence ID" value="NZ_JBHSRS010000084.1"/>
</dbReference>
<dbReference type="CDD" id="cd07012">
    <property type="entry name" value="PBP2_Bug_TTT"/>
    <property type="match status" value="1"/>
</dbReference>
<name>A0ABW1U556_9BURK</name>